<keyword evidence="5 6" id="KW-0961">Cell wall biogenesis/degradation</keyword>
<proteinExistence type="predicted"/>
<dbReference type="Pfam" id="PF03734">
    <property type="entry name" value="YkuD"/>
    <property type="match status" value="1"/>
</dbReference>
<dbReference type="GO" id="GO:0071972">
    <property type="term" value="F:peptidoglycan L,D-transpeptidase activity"/>
    <property type="evidence" value="ECO:0007669"/>
    <property type="project" value="TreeGrafter"/>
</dbReference>
<dbReference type="SUPFAM" id="SSF141523">
    <property type="entry name" value="L,D-transpeptidase catalytic domain-like"/>
    <property type="match status" value="1"/>
</dbReference>
<dbReference type="CDD" id="cd16913">
    <property type="entry name" value="YkuD_like"/>
    <property type="match status" value="1"/>
</dbReference>
<accession>A0A174FJY0</accession>
<dbReference type="OrthoDB" id="177750at2"/>
<feature type="domain" description="L,D-TPase catalytic" evidence="8">
    <location>
        <begin position="280"/>
        <end position="402"/>
    </location>
</feature>
<dbReference type="GO" id="GO:0018104">
    <property type="term" value="P:peptidoglycan-protein cross-linking"/>
    <property type="evidence" value="ECO:0007669"/>
    <property type="project" value="TreeGrafter"/>
</dbReference>
<comment type="pathway">
    <text evidence="1 6">Cell wall biogenesis; peptidoglycan biosynthesis.</text>
</comment>
<evidence type="ECO:0000256" key="5">
    <source>
        <dbReference type="ARBA" id="ARBA00023316"/>
    </source>
</evidence>
<evidence type="ECO:0000313" key="9">
    <source>
        <dbReference type="EMBL" id="CUN76155.1"/>
    </source>
</evidence>
<keyword evidence="3 6" id="KW-0133">Cell shape</keyword>
<evidence type="ECO:0000256" key="4">
    <source>
        <dbReference type="ARBA" id="ARBA00022984"/>
    </source>
</evidence>
<dbReference type="GO" id="GO:0005576">
    <property type="term" value="C:extracellular region"/>
    <property type="evidence" value="ECO:0007669"/>
    <property type="project" value="TreeGrafter"/>
</dbReference>
<dbReference type="AlphaFoldDB" id="A0A174FJY0"/>
<dbReference type="GO" id="GO:0071555">
    <property type="term" value="P:cell wall organization"/>
    <property type="evidence" value="ECO:0007669"/>
    <property type="project" value="UniProtKB-UniRule"/>
</dbReference>
<dbReference type="GO" id="GO:0016740">
    <property type="term" value="F:transferase activity"/>
    <property type="evidence" value="ECO:0007669"/>
    <property type="project" value="UniProtKB-KW"/>
</dbReference>
<evidence type="ECO:0000256" key="3">
    <source>
        <dbReference type="ARBA" id="ARBA00022960"/>
    </source>
</evidence>
<keyword evidence="2" id="KW-0808">Transferase</keyword>
<dbReference type="InterPro" id="IPR050979">
    <property type="entry name" value="LD-transpeptidase"/>
</dbReference>
<evidence type="ECO:0000256" key="1">
    <source>
        <dbReference type="ARBA" id="ARBA00004752"/>
    </source>
</evidence>
<sequence>MQNLFRKRKKNNIFKIVTTAFSFLLLILTLNYYVNYKYSKITSEFYSEFNNCNFTDAKSLIDSDNIYLKLKKKTLNNDLNTYFSGIVNNICDTLSEDDENKDKALIVLNEIKSYDILNSSINKLIISLDESYEPEDSSDYEALLSLGLDNCDSGNFETALNFLKKIPADSDYSEKANEYIEKCISNYKESIFNEADELANNDYYTKAINLLNNIDTSIVSKDDSDIQNKITSIAEAKESYLASLSSSDSTQNSTSTSSELLNSITSSNINTLNLESLTSNLIYVSLADQITYVYKGSMNKWDKIKSFTCSTGIDGENTPTGVYDVRERGDWFFSDKYNQGGKYWVQFYGDYLFHSVPYNEDQSEVVDNTLGTPASHGCIRLKTEDAKWLYDNIEAGTKVIIK</sequence>
<name>A0A174FJY0_9CLOT</name>
<evidence type="ECO:0000256" key="6">
    <source>
        <dbReference type="PROSITE-ProRule" id="PRU01373"/>
    </source>
</evidence>
<feature type="transmembrane region" description="Helical" evidence="7">
    <location>
        <begin position="12"/>
        <end position="34"/>
    </location>
</feature>
<dbReference type="Proteomes" id="UP000095558">
    <property type="component" value="Unassembled WGS sequence"/>
</dbReference>
<feature type="active site" description="Nucleophile" evidence="6">
    <location>
        <position position="378"/>
    </location>
</feature>
<reference evidence="9 10" key="1">
    <citation type="submission" date="2015-09" db="EMBL/GenBank/DDBJ databases">
        <authorList>
            <consortium name="Pathogen Informatics"/>
        </authorList>
    </citation>
    <scope>NUCLEOTIDE SEQUENCE [LARGE SCALE GENOMIC DNA]</scope>
    <source>
        <strain evidence="9 10">2789STDY5834855</strain>
    </source>
</reference>
<evidence type="ECO:0000256" key="2">
    <source>
        <dbReference type="ARBA" id="ARBA00022679"/>
    </source>
</evidence>
<dbReference type="PANTHER" id="PTHR30582">
    <property type="entry name" value="L,D-TRANSPEPTIDASE"/>
    <property type="match status" value="1"/>
</dbReference>
<evidence type="ECO:0000313" key="10">
    <source>
        <dbReference type="Proteomes" id="UP000095558"/>
    </source>
</evidence>
<protein>
    <submittedName>
        <fullName evidence="9">ErfK/YbiS/YcfS/YnhG family protein</fullName>
    </submittedName>
</protein>
<keyword evidence="7" id="KW-0812">Transmembrane</keyword>
<evidence type="ECO:0000259" key="8">
    <source>
        <dbReference type="PROSITE" id="PS52029"/>
    </source>
</evidence>
<dbReference type="UniPathway" id="UPA00219"/>
<dbReference type="RefSeq" id="WP_055275428.1">
    <property type="nucleotide sequence ID" value="NZ_CYYT01000019.1"/>
</dbReference>
<dbReference type="GO" id="GO:0008360">
    <property type="term" value="P:regulation of cell shape"/>
    <property type="evidence" value="ECO:0007669"/>
    <property type="project" value="UniProtKB-UniRule"/>
</dbReference>
<organism evidence="9 10">
    <name type="scientific">Clostridium disporicum</name>
    <dbReference type="NCBI Taxonomy" id="84024"/>
    <lineage>
        <taxon>Bacteria</taxon>
        <taxon>Bacillati</taxon>
        <taxon>Bacillota</taxon>
        <taxon>Clostridia</taxon>
        <taxon>Eubacteriales</taxon>
        <taxon>Clostridiaceae</taxon>
        <taxon>Clostridium</taxon>
    </lineage>
</organism>
<dbReference type="Gene3D" id="2.40.440.10">
    <property type="entry name" value="L,D-transpeptidase catalytic domain-like"/>
    <property type="match status" value="1"/>
</dbReference>
<evidence type="ECO:0000256" key="7">
    <source>
        <dbReference type="SAM" id="Phobius"/>
    </source>
</evidence>
<dbReference type="PANTHER" id="PTHR30582:SF2">
    <property type="entry name" value="L,D-TRANSPEPTIDASE YCIB-RELATED"/>
    <property type="match status" value="1"/>
</dbReference>
<dbReference type="PROSITE" id="PS52029">
    <property type="entry name" value="LD_TPASE"/>
    <property type="match status" value="1"/>
</dbReference>
<gene>
    <name evidence="9" type="ORF">ERS852470_00663</name>
</gene>
<keyword evidence="7" id="KW-1133">Transmembrane helix</keyword>
<keyword evidence="4 6" id="KW-0573">Peptidoglycan synthesis</keyword>
<keyword evidence="7" id="KW-0472">Membrane</keyword>
<dbReference type="InterPro" id="IPR038063">
    <property type="entry name" value="Transpep_catalytic_dom"/>
</dbReference>
<feature type="active site" description="Proton donor/acceptor" evidence="6">
    <location>
        <position position="354"/>
    </location>
</feature>
<dbReference type="InterPro" id="IPR005490">
    <property type="entry name" value="LD_TPept_cat_dom"/>
</dbReference>
<dbReference type="EMBL" id="CYZV01000005">
    <property type="protein sequence ID" value="CUN76155.1"/>
    <property type="molecule type" value="Genomic_DNA"/>
</dbReference>